<keyword evidence="1" id="KW-0812">Transmembrane</keyword>
<keyword evidence="1" id="KW-1133">Transmembrane helix</keyword>
<feature type="transmembrane region" description="Helical" evidence="1">
    <location>
        <begin position="261"/>
        <end position="282"/>
    </location>
</feature>
<feature type="transmembrane region" description="Helical" evidence="1">
    <location>
        <begin position="12"/>
        <end position="31"/>
    </location>
</feature>
<dbReference type="AlphaFoldDB" id="A0AAD4LJC9"/>
<proteinExistence type="predicted"/>
<feature type="transmembrane region" description="Helical" evidence="1">
    <location>
        <begin position="173"/>
        <end position="195"/>
    </location>
</feature>
<accession>A0AAD4LJC9</accession>
<dbReference type="PANTHER" id="PTHR40465">
    <property type="entry name" value="CHROMOSOME 1, WHOLE GENOME SHOTGUN SEQUENCE"/>
    <property type="match status" value="1"/>
</dbReference>
<name>A0AAD4LJC9_9AGAM</name>
<dbReference type="PANTHER" id="PTHR40465:SF1">
    <property type="entry name" value="DUF6534 DOMAIN-CONTAINING PROTEIN"/>
    <property type="match status" value="1"/>
</dbReference>
<feature type="transmembrane region" description="Helical" evidence="1">
    <location>
        <begin position="137"/>
        <end position="161"/>
    </location>
</feature>
<feature type="transmembrane region" description="Helical" evidence="1">
    <location>
        <begin position="110"/>
        <end position="130"/>
    </location>
</feature>
<evidence type="ECO:0000256" key="1">
    <source>
        <dbReference type="SAM" id="Phobius"/>
    </source>
</evidence>
<dbReference type="InterPro" id="IPR045339">
    <property type="entry name" value="DUF6534"/>
</dbReference>
<protein>
    <recommendedName>
        <fullName evidence="2">DUF6534 domain-containing protein</fullName>
    </recommendedName>
</protein>
<organism evidence="3 4">
    <name type="scientific">Lactarius akahatsu</name>
    <dbReference type="NCBI Taxonomy" id="416441"/>
    <lineage>
        <taxon>Eukaryota</taxon>
        <taxon>Fungi</taxon>
        <taxon>Dikarya</taxon>
        <taxon>Basidiomycota</taxon>
        <taxon>Agaricomycotina</taxon>
        <taxon>Agaricomycetes</taxon>
        <taxon>Russulales</taxon>
        <taxon>Russulaceae</taxon>
        <taxon>Lactarius</taxon>
    </lineage>
</organism>
<keyword evidence="1" id="KW-0472">Membrane</keyword>
<comment type="caution">
    <text evidence="3">The sequence shown here is derived from an EMBL/GenBank/DDBJ whole genome shotgun (WGS) entry which is preliminary data.</text>
</comment>
<sequence length="402" mass="44237">MAGSLPNITRIAGPLFFSLLVNWGLYGILCVQTCMIPVPRKLGPPTHPRADVYSYNFLNDRLLTKSLVYFVFALETTQTAMTGADGYFWFVGGFGDFERLKNSHFAPIDVPIMTTFISFIVQMYFCYRIWTLTRNVWLCSIITVTSIGAAIGSAWGGIVSLVDTKYAVSKPAIYLWSTSSTVADILIATAMTLLARDHPIRFLVLSTDFFFFQLKRTRAIEGLYSRVVLVRVVRVTIETNMLTASVAIASVVLYAAFPNDIYYTFTVGIIGKLYSNSLLVSLNNRIYFRDRVSGSSGGGESSRLTVSSRVRDGMASIHLPRGEPQSRGPIEVFKLETTTTSNTGDLENGKGADSASINSDPRLVLFSVSVAIQSNTPGPSRAQEDVIQLKTSPSFTQPSVHD</sequence>
<dbReference type="Pfam" id="PF20152">
    <property type="entry name" value="DUF6534"/>
    <property type="match status" value="1"/>
</dbReference>
<gene>
    <name evidence="3" type="ORF">EDB92DRAFT_1970630</name>
</gene>
<feature type="domain" description="DUF6534" evidence="2">
    <location>
        <begin position="180"/>
        <end position="285"/>
    </location>
</feature>
<evidence type="ECO:0000313" key="4">
    <source>
        <dbReference type="Proteomes" id="UP001201163"/>
    </source>
</evidence>
<feature type="transmembrane region" description="Helical" evidence="1">
    <location>
        <begin position="235"/>
        <end position="255"/>
    </location>
</feature>
<dbReference type="Proteomes" id="UP001201163">
    <property type="component" value="Unassembled WGS sequence"/>
</dbReference>
<feature type="transmembrane region" description="Helical" evidence="1">
    <location>
        <begin position="67"/>
        <end position="90"/>
    </location>
</feature>
<evidence type="ECO:0000313" key="3">
    <source>
        <dbReference type="EMBL" id="KAH8995366.1"/>
    </source>
</evidence>
<dbReference type="EMBL" id="JAKELL010000012">
    <property type="protein sequence ID" value="KAH8995366.1"/>
    <property type="molecule type" value="Genomic_DNA"/>
</dbReference>
<evidence type="ECO:0000259" key="2">
    <source>
        <dbReference type="Pfam" id="PF20152"/>
    </source>
</evidence>
<reference evidence="3" key="1">
    <citation type="submission" date="2022-01" db="EMBL/GenBank/DDBJ databases">
        <title>Comparative genomics reveals a dynamic genome evolution in the ectomycorrhizal milk-cap (Lactarius) mushrooms.</title>
        <authorList>
            <consortium name="DOE Joint Genome Institute"/>
            <person name="Lebreton A."/>
            <person name="Tang N."/>
            <person name="Kuo A."/>
            <person name="LaButti K."/>
            <person name="Drula E."/>
            <person name="Barry K."/>
            <person name="Clum A."/>
            <person name="Lipzen A."/>
            <person name="Mousain D."/>
            <person name="Ng V."/>
            <person name="Wang R."/>
            <person name="Wang X."/>
            <person name="Dai Y."/>
            <person name="Henrissat B."/>
            <person name="Grigoriev I.V."/>
            <person name="Guerin-Laguette A."/>
            <person name="Yu F."/>
            <person name="Martin F.M."/>
        </authorList>
    </citation>
    <scope>NUCLEOTIDE SEQUENCE</scope>
    <source>
        <strain evidence="3">QP</strain>
    </source>
</reference>
<keyword evidence="4" id="KW-1185">Reference proteome</keyword>